<keyword evidence="6" id="KW-1185">Reference proteome</keyword>
<organism evidence="5 6">
    <name type="scientific">Metarhizium guizhouense (strain ARSEF 977)</name>
    <dbReference type="NCBI Taxonomy" id="1276136"/>
    <lineage>
        <taxon>Eukaryota</taxon>
        <taxon>Fungi</taxon>
        <taxon>Dikarya</taxon>
        <taxon>Ascomycota</taxon>
        <taxon>Pezizomycotina</taxon>
        <taxon>Sordariomycetes</taxon>
        <taxon>Hypocreomycetidae</taxon>
        <taxon>Hypocreales</taxon>
        <taxon>Clavicipitaceae</taxon>
        <taxon>Metarhizium</taxon>
    </lineage>
</organism>
<feature type="compositionally biased region" description="Polar residues" evidence="3">
    <location>
        <begin position="100"/>
        <end position="110"/>
    </location>
</feature>
<dbReference type="InterPro" id="IPR036864">
    <property type="entry name" value="Zn2-C6_fun-type_DNA-bd_sf"/>
</dbReference>
<dbReference type="GO" id="GO:0006351">
    <property type="term" value="P:DNA-templated transcription"/>
    <property type="evidence" value="ECO:0007669"/>
    <property type="project" value="InterPro"/>
</dbReference>
<keyword evidence="1" id="KW-0479">Metal-binding</keyword>
<dbReference type="Pfam" id="PF00172">
    <property type="entry name" value="Zn_clus"/>
    <property type="match status" value="1"/>
</dbReference>
<dbReference type="EMBL" id="AZNH01000027">
    <property type="protein sequence ID" value="KID85790.1"/>
    <property type="molecule type" value="Genomic_DNA"/>
</dbReference>
<protein>
    <submittedName>
        <fullName evidence="5">C6 transcription factor</fullName>
    </submittedName>
</protein>
<dbReference type="CDD" id="cd12148">
    <property type="entry name" value="fungal_TF_MHR"/>
    <property type="match status" value="1"/>
</dbReference>
<evidence type="ECO:0000313" key="5">
    <source>
        <dbReference type="EMBL" id="KID85790.1"/>
    </source>
</evidence>
<evidence type="ECO:0000256" key="2">
    <source>
        <dbReference type="ARBA" id="ARBA00023242"/>
    </source>
</evidence>
<dbReference type="GO" id="GO:0016831">
    <property type="term" value="F:carboxy-lyase activity"/>
    <property type="evidence" value="ECO:0007669"/>
    <property type="project" value="TreeGrafter"/>
</dbReference>
<dbReference type="SUPFAM" id="SSF57701">
    <property type="entry name" value="Zn2/Cys6 DNA-binding domain"/>
    <property type="match status" value="1"/>
</dbReference>
<dbReference type="PROSITE" id="PS00463">
    <property type="entry name" value="ZN2_CY6_FUNGAL_1"/>
    <property type="match status" value="1"/>
</dbReference>
<feature type="region of interest" description="Disordered" evidence="3">
    <location>
        <begin position="95"/>
        <end position="120"/>
    </location>
</feature>
<dbReference type="PROSITE" id="PS50048">
    <property type="entry name" value="ZN2_CY6_FUNGAL_2"/>
    <property type="match status" value="1"/>
</dbReference>
<dbReference type="SMART" id="SM00906">
    <property type="entry name" value="Fungal_trans"/>
    <property type="match status" value="1"/>
</dbReference>
<dbReference type="HOGENOM" id="CLU_014095_0_0_1"/>
<keyword evidence="2" id="KW-0539">Nucleus</keyword>
<reference evidence="5 6" key="1">
    <citation type="journal article" date="2014" name="Proc. Natl. Acad. Sci. U.S.A.">
        <title>Trajectory and genomic determinants of fungal-pathogen speciation and host adaptation.</title>
        <authorList>
            <person name="Hu X."/>
            <person name="Xiao G."/>
            <person name="Zheng P."/>
            <person name="Shang Y."/>
            <person name="Su Y."/>
            <person name="Zhang X."/>
            <person name="Liu X."/>
            <person name="Zhan S."/>
            <person name="St Leger R.J."/>
            <person name="Wang C."/>
        </authorList>
    </citation>
    <scope>NUCLEOTIDE SEQUENCE [LARGE SCALE GENOMIC DNA]</scope>
    <source>
        <strain evidence="5 6">ARSEF 977</strain>
    </source>
</reference>
<comment type="caution">
    <text evidence="5">The sequence shown here is derived from an EMBL/GenBank/DDBJ whole genome shotgun (WGS) entry which is preliminary data.</text>
</comment>
<dbReference type="GO" id="GO:0000981">
    <property type="term" value="F:DNA-binding transcription factor activity, RNA polymerase II-specific"/>
    <property type="evidence" value="ECO:0007669"/>
    <property type="project" value="InterPro"/>
</dbReference>
<sequence>MAGDVKFRSPHDITKTRHIYANCGRLTNACMDEILADHDGPEERRKRKAIAQGQRACNPCRLRKVKCSFELPCQTCADRQHPELCIYDPPSRRVRLEPGQRTSVPSSTSPAEPWAPWTPSREDWDALSTKMSKLERTLDLVLSEVAKKSSTMANQAGNSQHHSVEQASLDHDLPPIVHARHPLTGDTIFLGANSVPAMALALTKSDDGESIRDLLAKSTLPIFALENENTTYPFVDLWGLPHGSTERIEKLCELLPPDPDCFYYLRQYRDTAHVLYPGIVDIKQFEADVMRFLTMRSAPSLDSNNPLLTEQNVYGKNVHWLGLFFACLASGCQCSNKPRRERQLTCQVYVCCAYECLRIINYLSCAQPVDIQNLLVLGNVVSNSMNAGVAWMLLGLTTRLAQGLGLHRAPPPEASLSETTFRHDVWARVIWQDSLLSISYDRATPTTMVTRWKEQHDGQLGGYSYAECMLRLCTIALDVISDPFQGTGTRNGSQLEASRLEERQHAISEIENQASNHLRDVSACFSIKDFLEHWNWNMHRSYVMSVLYRPSLAKCDVEPSAIHSEMRTLCIDSLSCTVEAFIKLCNFTAFAVSSWAAVHRSLSSALLLGILGEPKRNEHVRNMLDKLITIMLDMEYSDASELPAPVSRAVVALQQLNGEGDGSERCNDSGGSTTRTSTDGESPLTQLGALGDFGSLLLREVSEPSEVTI</sequence>
<dbReference type="PANTHER" id="PTHR43374">
    <property type="entry name" value="FLAVIN PRENYLTRANSFERASE"/>
    <property type="match status" value="1"/>
</dbReference>
<dbReference type="GO" id="GO:0003677">
    <property type="term" value="F:DNA binding"/>
    <property type="evidence" value="ECO:0007669"/>
    <property type="project" value="InterPro"/>
</dbReference>
<dbReference type="CDD" id="cd00067">
    <property type="entry name" value="GAL4"/>
    <property type="match status" value="1"/>
</dbReference>
<dbReference type="InterPro" id="IPR007219">
    <property type="entry name" value="XnlR_reg_dom"/>
</dbReference>
<proteinExistence type="predicted"/>
<dbReference type="AlphaFoldDB" id="A0A0B4GFG4"/>
<feature type="domain" description="Zn(2)-C6 fungal-type" evidence="4">
    <location>
        <begin position="56"/>
        <end position="87"/>
    </location>
</feature>
<dbReference type="Proteomes" id="UP000031192">
    <property type="component" value="Unassembled WGS sequence"/>
</dbReference>
<gene>
    <name evidence="5" type="ORF">MGU_07098</name>
</gene>
<feature type="region of interest" description="Disordered" evidence="3">
    <location>
        <begin position="658"/>
        <end position="684"/>
    </location>
</feature>
<evidence type="ECO:0000256" key="1">
    <source>
        <dbReference type="ARBA" id="ARBA00022723"/>
    </source>
</evidence>
<dbReference type="PANTHER" id="PTHR43374:SF1">
    <property type="entry name" value="FLAVIN PRENYLTRANSFERASE PAD1, MITOCHONDRIAL"/>
    <property type="match status" value="1"/>
</dbReference>
<dbReference type="InterPro" id="IPR004507">
    <property type="entry name" value="UbiX-like"/>
</dbReference>
<dbReference type="Gene3D" id="4.10.240.10">
    <property type="entry name" value="Zn(2)-C6 fungal-type DNA-binding domain"/>
    <property type="match status" value="1"/>
</dbReference>
<dbReference type="InterPro" id="IPR001138">
    <property type="entry name" value="Zn2Cys6_DnaBD"/>
</dbReference>
<feature type="compositionally biased region" description="Low complexity" evidence="3">
    <location>
        <begin position="669"/>
        <end position="682"/>
    </location>
</feature>
<accession>A0A0B4GFG4</accession>
<evidence type="ECO:0000259" key="4">
    <source>
        <dbReference type="PROSITE" id="PS50048"/>
    </source>
</evidence>
<dbReference type="SMART" id="SM00066">
    <property type="entry name" value="GAL4"/>
    <property type="match status" value="1"/>
</dbReference>
<evidence type="ECO:0000313" key="6">
    <source>
        <dbReference type="Proteomes" id="UP000031192"/>
    </source>
</evidence>
<name>A0A0B4GFG4_METGA</name>
<evidence type="ECO:0000256" key="3">
    <source>
        <dbReference type="SAM" id="MobiDB-lite"/>
    </source>
</evidence>
<dbReference type="GO" id="GO:0008270">
    <property type="term" value="F:zinc ion binding"/>
    <property type="evidence" value="ECO:0007669"/>
    <property type="project" value="InterPro"/>
</dbReference>